<evidence type="ECO:0000256" key="4">
    <source>
        <dbReference type="ARBA" id="ARBA00022989"/>
    </source>
</evidence>
<dbReference type="PANTHER" id="PTHR21716">
    <property type="entry name" value="TRANSMEMBRANE PROTEIN"/>
    <property type="match status" value="1"/>
</dbReference>
<evidence type="ECO:0000313" key="7">
    <source>
        <dbReference type="EMBL" id="AWD32221.1"/>
    </source>
</evidence>
<evidence type="ECO:0000256" key="2">
    <source>
        <dbReference type="ARBA" id="ARBA00009773"/>
    </source>
</evidence>
<protein>
    <recommendedName>
        <fullName evidence="9">AI-2E family transporter</fullName>
    </recommendedName>
</protein>
<dbReference type="OrthoDB" id="5298283at2"/>
<evidence type="ECO:0000256" key="6">
    <source>
        <dbReference type="SAM" id="Phobius"/>
    </source>
</evidence>
<dbReference type="EMBL" id="CP025628">
    <property type="protein sequence ID" value="AWD32221.1"/>
    <property type="molecule type" value="Genomic_DNA"/>
</dbReference>
<evidence type="ECO:0000313" key="8">
    <source>
        <dbReference type="Proteomes" id="UP000266796"/>
    </source>
</evidence>
<keyword evidence="5 6" id="KW-0472">Membrane</keyword>
<comment type="similarity">
    <text evidence="2">Belongs to the autoinducer-2 exporter (AI-2E) (TC 2.A.86) family.</text>
</comment>
<reference evidence="7 8" key="1">
    <citation type="journal article" date="2018" name="Parasitology">
        <title>The reduced genome of Candidatus Kinetoplastibacterium sorsogonicusi, the endosymbiont of Kentomonas sorsogonicus (Trypanosomatidae): loss of the haem-synthesis pathway.</title>
        <authorList>
            <person name="Silva F.M."/>
            <person name="Kostygov A.Y."/>
            <person name="Spodareva V.V."/>
            <person name="Butenko A."/>
            <person name="Tossou R."/>
            <person name="Lukes J."/>
            <person name="Yurchenko V."/>
            <person name="Alves J.M.P."/>
        </authorList>
    </citation>
    <scope>NUCLEOTIDE SEQUENCE [LARGE SCALE GENOMIC DNA]</scope>
    <source>
        <strain evidence="7 8">MF-08</strain>
    </source>
</reference>
<dbReference type="RefSeq" id="WP_108673645.1">
    <property type="nucleotide sequence ID" value="NZ_CP025628.1"/>
</dbReference>
<comment type="subcellular location">
    <subcellularLocation>
        <location evidence="1">Membrane</location>
        <topology evidence="1">Multi-pass membrane protein</topology>
    </subcellularLocation>
</comment>
<dbReference type="PANTHER" id="PTHR21716:SF61">
    <property type="entry name" value="BLR8064 PROTEIN"/>
    <property type="match status" value="1"/>
</dbReference>
<proteinExistence type="inferred from homology"/>
<dbReference type="KEGG" id="kso:CKSOR_00078"/>
<dbReference type="GO" id="GO:0016020">
    <property type="term" value="C:membrane"/>
    <property type="evidence" value="ECO:0007669"/>
    <property type="project" value="UniProtKB-SubCell"/>
</dbReference>
<feature type="transmembrane region" description="Helical" evidence="6">
    <location>
        <begin position="242"/>
        <end position="269"/>
    </location>
</feature>
<feature type="transmembrane region" description="Helical" evidence="6">
    <location>
        <begin position="61"/>
        <end position="86"/>
    </location>
</feature>
<gene>
    <name evidence="7" type="ORF">CKSOR_00078</name>
</gene>
<dbReference type="Pfam" id="PF01594">
    <property type="entry name" value="AI-2E_transport"/>
    <property type="match status" value="1"/>
</dbReference>
<evidence type="ECO:0008006" key="9">
    <source>
        <dbReference type="Google" id="ProtNLM"/>
    </source>
</evidence>
<keyword evidence="3 6" id="KW-0812">Transmembrane</keyword>
<organism evidence="7 8">
    <name type="scientific">Candidatus Kinetoplastidibacterium kentomonadis</name>
    <dbReference type="NCBI Taxonomy" id="1576550"/>
    <lineage>
        <taxon>Bacteria</taxon>
        <taxon>Pseudomonadati</taxon>
        <taxon>Pseudomonadota</taxon>
        <taxon>Betaproteobacteria</taxon>
        <taxon>Candidatus Kinetoplastidibacterium</taxon>
    </lineage>
</organism>
<evidence type="ECO:0000256" key="1">
    <source>
        <dbReference type="ARBA" id="ARBA00004141"/>
    </source>
</evidence>
<dbReference type="InterPro" id="IPR002549">
    <property type="entry name" value="AI-2E-like"/>
</dbReference>
<feature type="transmembrane region" description="Helical" evidence="6">
    <location>
        <begin position="16"/>
        <end position="40"/>
    </location>
</feature>
<sequence>MINPIIPSFFITRFSLLLIILAGLYFLHVFLIPILTALIIGFASWPIYKRLLYFFKNNNQIAASVILLLVILLIVMPICFALLYAVQEASVFIVWALESNKNGIAPPSWIISIPILGEKLEDIWNFYIGEPYAIGKLVKVISGENLGNIYRMIISATGNTFHLVLNILFMLIILFFVYKDGRSIVSQLDLIGELILQDRWYNLSRMVPATINATFTGMGLIALGEGVVLGFAYWLANVPSPVLLGVITCFMALIPGGAPISFTLVSLYLISTSNNFAGIMLFLWGTTELFIVDKTLRPRLVGGPVKLPFLPTFFGLVGGIKTMGIIGLFVGPVLMALLVSLWREWIKNIILNSTNKA</sequence>
<accession>A0A3Q8ER85</accession>
<name>A0A3Q8ER85_9PROT</name>
<dbReference type="Proteomes" id="UP000266796">
    <property type="component" value="Chromosome"/>
</dbReference>
<keyword evidence="8" id="KW-1185">Reference proteome</keyword>
<feature type="transmembrane region" description="Helical" evidence="6">
    <location>
        <begin position="209"/>
        <end position="236"/>
    </location>
</feature>
<feature type="transmembrane region" description="Helical" evidence="6">
    <location>
        <begin position="312"/>
        <end position="339"/>
    </location>
</feature>
<evidence type="ECO:0000256" key="5">
    <source>
        <dbReference type="ARBA" id="ARBA00023136"/>
    </source>
</evidence>
<evidence type="ECO:0000256" key="3">
    <source>
        <dbReference type="ARBA" id="ARBA00022692"/>
    </source>
</evidence>
<dbReference type="AlphaFoldDB" id="A0A3Q8ER85"/>
<keyword evidence="4 6" id="KW-1133">Transmembrane helix</keyword>
<feature type="transmembrane region" description="Helical" evidence="6">
    <location>
        <begin position="160"/>
        <end position="178"/>
    </location>
</feature>